<feature type="region of interest" description="Disordered" evidence="4">
    <location>
        <begin position="66"/>
        <end position="92"/>
    </location>
</feature>
<organism evidence="6 7">
    <name type="scientific">Micromonospora orduensis</name>
    <dbReference type="NCBI Taxonomy" id="1420891"/>
    <lineage>
        <taxon>Bacteria</taxon>
        <taxon>Bacillati</taxon>
        <taxon>Actinomycetota</taxon>
        <taxon>Actinomycetes</taxon>
        <taxon>Micromonosporales</taxon>
        <taxon>Micromonosporaceae</taxon>
        <taxon>Micromonospora</taxon>
    </lineage>
</organism>
<evidence type="ECO:0000256" key="3">
    <source>
        <dbReference type="ARBA" id="ARBA00022553"/>
    </source>
</evidence>
<keyword evidence="2" id="KW-0596">Phosphopantetheine</keyword>
<dbReference type="Pfam" id="PF00668">
    <property type="entry name" value="Condensation"/>
    <property type="match status" value="1"/>
</dbReference>
<dbReference type="InterPro" id="IPR036736">
    <property type="entry name" value="ACP-like_sf"/>
</dbReference>
<keyword evidence="3" id="KW-0597">Phosphoprotein</keyword>
<feature type="region of interest" description="Disordered" evidence="4">
    <location>
        <begin position="377"/>
        <end position="399"/>
    </location>
</feature>
<dbReference type="InterPro" id="IPR020806">
    <property type="entry name" value="PKS_PP-bd"/>
</dbReference>
<feature type="domain" description="Carrier" evidence="5">
    <location>
        <begin position="88"/>
        <end position="163"/>
    </location>
</feature>
<dbReference type="PROSITE" id="PS50075">
    <property type="entry name" value="CARRIER"/>
    <property type="match status" value="1"/>
</dbReference>
<dbReference type="GO" id="GO:0003824">
    <property type="term" value="F:catalytic activity"/>
    <property type="evidence" value="ECO:0007669"/>
    <property type="project" value="InterPro"/>
</dbReference>
<dbReference type="SUPFAM" id="SSF47336">
    <property type="entry name" value="ACP-like"/>
    <property type="match status" value="1"/>
</dbReference>
<evidence type="ECO:0000256" key="4">
    <source>
        <dbReference type="SAM" id="MobiDB-lite"/>
    </source>
</evidence>
<sequence length="615" mass="66342">MSFAESTVAPGPRGCLSAVAPTRSVADRSGGGEQPVRCDPEEVRAILSFWPILFASPSHPLRGVEMTQQEALETSPTAPSPDIGADESPQGETEVMVERIFAEMLDVPGLPRTASVFDLGLDSVWVTVACARLEQITGVRVRFTQIFRTPTVAQLAAWIDEARAKAGNEQGRPAKPSGGEGDELVAITPMQAETVPQKITVELAWWFDGEIDDVALERAANDVHRRHQALHARYLSGPELGLAEVPADPGQVEFQRLGEEDTDKAAAETLRRALWVPLRVDEGRVWRCVLVRSGQSGRLLFGLAVDHAGFDGRSAEIVTTELSVAYAARVAGKEPQWPIRTASLAEMACDFRHQLASANIEAQRQYWRDELRDLPACELPGRSDGSTEKPPMPEGSRYSAPGPAALRSFLVPQSQLQSWNDYARAKGMPPSVGIAAVYVETLVRAGGLPDFAVMVPIANNSGEVIDGTVTNRVGNILLRPNGPSHSGPHILARMRETYQRAMAARDVLVVPKEMGAVLGGPEGLIHMDRMVALNYTSTPSISLGGVSGSFLNEGAGLAGMSFFAVMLIVAPVPEGLEIVFQVRTDMHDAELADRIQQCFLDIISDGPDRLELAAS</sequence>
<dbReference type="GO" id="GO:0005737">
    <property type="term" value="C:cytoplasm"/>
    <property type="evidence" value="ECO:0007669"/>
    <property type="project" value="TreeGrafter"/>
</dbReference>
<dbReference type="GO" id="GO:0008610">
    <property type="term" value="P:lipid biosynthetic process"/>
    <property type="evidence" value="ECO:0007669"/>
    <property type="project" value="UniProtKB-ARBA"/>
</dbReference>
<dbReference type="GO" id="GO:0031177">
    <property type="term" value="F:phosphopantetheine binding"/>
    <property type="evidence" value="ECO:0007669"/>
    <property type="project" value="InterPro"/>
</dbReference>
<evidence type="ECO:0000256" key="1">
    <source>
        <dbReference type="ARBA" id="ARBA00001957"/>
    </source>
</evidence>
<evidence type="ECO:0000256" key="2">
    <source>
        <dbReference type="ARBA" id="ARBA00022450"/>
    </source>
</evidence>
<comment type="cofactor">
    <cofactor evidence="1">
        <name>pantetheine 4'-phosphate</name>
        <dbReference type="ChEBI" id="CHEBI:47942"/>
    </cofactor>
</comment>
<name>A0A5C4QLQ6_9ACTN</name>
<accession>A0A5C4QLQ6</accession>
<evidence type="ECO:0000259" key="5">
    <source>
        <dbReference type="PROSITE" id="PS50075"/>
    </source>
</evidence>
<dbReference type="PANTHER" id="PTHR45527">
    <property type="entry name" value="NONRIBOSOMAL PEPTIDE SYNTHETASE"/>
    <property type="match status" value="1"/>
</dbReference>
<evidence type="ECO:0000313" key="7">
    <source>
        <dbReference type="Proteomes" id="UP000306145"/>
    </source>
</evidence>
<dbReference type="PANTHER" id="PTHR45527:SF1">
    <property type="entry name" value="FATTY ACID SYNTHASE"/>
    <property type="match status" value="1"/>
</dbReference>
<dbReference type="InterPro" id="IPR023213">
    <property type="entry name" value="CAT-like_dom_sf"/>
</dbReference>
<dbReference type="OrthoDB" id="3342888at2"/>
<dbReference type="EMBL" id="VDFY01000162">
    <property type="protein sequence ID" value="TNH28012.1"/>
    <property type="molecule type" value="Genomic_DNA"/>
</dbReference>
<dbReference type="GO" id="GO:0043041">
    <property type="term" value="P:amino acid activation for nonribosomal peptide biosynthetic process"/>
    <property type="evidence" value="ECO:0007669"/>
    <property type="project" value="TreeGrafter"/>
</dbReference>
<dbReference type="InterPro" id="IPR009081">
    <property type="entry name" value="PP-bd_ACP"/>
</dbReference>
<keyword evidence="7" id="KW-1185">Reference proteome</keyword>
<dbReference type="InterPro" id="IPR001242">
    <property type="entry name" value="Condensation_dom"/>
</dbReference>
<dbReference type="Proteomes" id="UP000306145">
    <property type="component" value="Unassembled WGS sequence"/>
</dbReference>
<comment type="caution">
    <text evidence="6">The sequence shown here is derived from an EMBL/GenBank/DDBJ whole genome shotgun (WGS) entry which is preliminary data.</text>
</comment>
<dbReference type="Gene3D" id="1.10.1200.10">
    <property type="entry name" value="ACP-like"/>
    <property type="match status" value="1"/>
</dbReference>
<dbReference type="AlphaFoldDB" id="A0A5C4QLQ6"/>
<reference evidence="6 7" key="1">
    <citation type="submission" date="2019-06" db="EMBL/GenBank/DDBJ databases">
        <title>Micromonospora ordensis sp. nov., isolated from deep marine sediment.</title>
        <authorList>
            <person name="Veyisoglu A."/>
            <person name="Carro L."/>
            <person name="Klenk H.-P."/>
            <person name="Sahin N."/>
        </authorList>
    </citation>
    <scope>NUCLEOTIDE SEQUENCE [LARGE SCALE GENOMIC DNA]</scope>
    <source>
        <strain evidence="6 7">S2509</strain>
    </source>
</reference>
<dbReference type="SUPFAM" id="SSF52777">
    <property type="entry name" value="CoA-dependent acyltransferases"/>
    <property type="match status" value="2"/>
</dbReference>
<feature type="compositionally biased region" description="Polar residues" evidence="4">
    <location>
        <begin position="66"/>
        <end position="77"/>
    </location>
</feature>
<dbReference type="GO" id="GO:0044550">
    <property type="term" value="P:secondary metabolite biosynthetic process"/>
    <property type="evidence" value="ECO:0007669"/>
    <property type="project" value="TreeGrafter"/>
</dbReference>
<dbReference type="Gene3D" id="3.30.559.30">
    <property type="entry name" value="Nonribosomal peptide synthetase, condensation domain"/>
    <property type="match status" value="1"/>
</dbReference>
<dbReference type="SMART" id="SM00823">
    <property type="entry name" value="PKS_PP"/>
    <property type="match status" value="1"/>
</dbReference>
<dbReference type="Pfam" id="PF00550">
    <property type="entry name" value="PP-binding"/>
    <property type="match status" value="1"/>
</dbReference>
<evidence type="ECO:0000313" key="6">
    <source>
        <dbReference type="EMBL" id="TNH28012.1"/>
    </source>
</evidence>
<proteinExistence type="predicted"/>
<gene>
    <name evidence="6" type="ORF">FHG89_16340</name>
</gene>
<protein>
    <recommendedName>
        <fullName evidence="5">Carrier domain-containing protein</fullName>
    </recommendedName>
</protein>
<dbReference type="Gene3D" id="3.30.559.10">
    <property type="entry name" value="Chloramphenicol acetyltransferase-like domain"/>
    <property type="match status" value="1"/>
</dbReference>